<feature type="transmembrane region" description="Helical" evidence="1">
    <location>
        <begin position="348"/>
        <end position="372"/>
    </location>
</feature>
<feature type="transmembrane region" description="Helical" evidence="1">
    <location>
        <begin position="207"/>
        <end position="231"/>
    </location>
</feature>
<dbReference type="Pfam" id="PF03929">
    <property type="entry name" value="PepSY_TM"/>
    <property type="match status" value="1"/>
</dbReference>
<dbReference type="OrthoDB" id="9791166at2"/>
<evidence type="ECO:0000313" key="3">
    <source>
        <dbReference type="Proteomes" id="UP000198852"/>
    </source>
</evidence>
<keyword evidence="1" id="KW-1133">Transmembrane helix</keyword>
<gene>
    <name evidence="2" type="ORF">SAMN05660874_03355</name>
</gene>
<name>A0A1I6SRR3_9PSEU</name>
<dbReference type="RefSeq" id="WP_093418733.1">
    <property type="nucleotide sequence ID" value="NZ_FOZX01000005.1"/>
</dbReference>
<proteinExistence type="predicted"/>
<dbReference type="STRING" id="95161.SAMN05660874_03355"/>
<reference evidence="3" key="1">
    <citation type="submission" date="2016-10" db="EMBL/GenBank/DDBJ databases">
        <authorList>
            <person name="Varghese N."/>
            <person name="Submissions S."/>
        </authorList>
    </citation>
    <scope>NUCLEOTIDE SEQUENCE [LARGE SCALE GENOMIC DNA]</scope>
    <source>
        <strain evidence="3">DSM 44771</strain>
    </source>
</reference>
<feature type="transmembrane region" description="Helical" evidence="1">
    <location>
        <begin position="166"/>
        <end position="187"/>
    </location>
</feature>
<organism evidence="2 3">
    <name type="scientific">Saccharopolyspora flava</name>
    <dbReference type="NCBI Taxonomy" id="95161"/>
    <lineage>
        <taxon>Bacteria</taxon>
        <taxon>Bacillati</taxon>
        <taxon>Actinomycetota</taxon>
        <taxon>Actinomycetes</taxon>
        <taxon>Pseudonocardiales</taxon>
        <taxon>Pseudonocardiaceae</taxon>
        <taxon>Saccharopolyspora</taxon>
    </lineage>
</organism>
<evidence type="ECO:0000256" key="1">
    <source>
        <dbReference type="SAM" id="Phobius"/>
    </source>
</evidence>
<feature type="transmembrane region" description="Helical" evidence="1">
    <location>
        <begin position="29"/>
        <end position="54"/>
    </location>
</feature>
<keyword evidence="1" id="KW-0472">Membrane</keyword>
<keyword evidence="3" id="KW-1185">Reference proteome</keyword>
<keyword evidence="1" id="KW-0812">Transmembrane</keyword>
<dbReference type="EMBL" id="FOZX01000005">
    <property type="protein sequence ID" value="SFS79651.1"/>
    <property type="molecule type" value="Genomic_DNA"/>
</dbReference>
<accession>A0A1I6SRR3</accession>
<protein>
    <submittedName>
        <fullName evidence="2">Uncharacterized iron-regulated membrane protein</fullName>
    </submittedName>
</protein>
<dbReference type="AlphaFoldDB" id="A0A1I6SRR3"/>
<feature type="transmembrane region" description="Helical" evidence="1">
    <location>
        <begin position="400"/>
        <end position="427"/>
    </location>
</feature>
<dbReference type="PANTHER" id="PTHR34219:SF1">
    <property type="entry name" value="PEPSY DOMAIN-CONTAINING PROTEIN"/>
    <property type="match status" value="1"/>
</dbReference>
<dbReference type="InterPro" id="IPR005625">
    <property type="entry name" value="PepSY-ass_TM"/>
</dbReference>
<dbReference type="PANTHER" id="PTHR34219">
    <property type="entry name" value="IRON-REGULATED INNER MEMBRANE PROTEIN-RELATED"/>
    <property type="match status" value="1"/>
</dbReference>
<sequence>MVANDTTTPERADTPPAGFRPWRQLALRVHFYAGVLVAPFLLVVAFTGLLYVFAPQLEAAVYAHQLRVPAAATETPLATQVEAARSALPGTELKAVRPAADDTSTTQVIFTTDDLPDSHYRTVFVAPRDAEVRGVLETYGSDQALPLRTWLDELHRNLHLGEVGRLYSELAASWLWVVVLGGLALWFSRHRRARALRTHPPGRARVVSWHGIAGAWLAAGLLFLSATGLTWSTFAGDTVSRIRAALSWQTPVVANTVPAPAAGTDIGFDRVREIATASGLTGRVEITPPAGAGSAYTVQEVQRSWPTQQDAVAVHPETGAITDSLRFADYPLMAKLSRWGIDAHMGLLFGWVNQVVLAALMITLIATIGFAYRMWWLRRPTRGVVAPPPRGAWRALPRPAVPAGVLALCGLGYALPVLGVSLLAFLVVDVLLGLRSQIRAG</sequence>
<dbReference type="Proteomes" id="UP000198852">
    <property type="component" value="Unassembled WGS sequence"/>
</dbReference>
<evidence type="ECO:0000313" key="2">
    <source>
        <dbReference type="EMBL" id="SFS79651.1"/>
    </source>
</evidence>